<dbReference type="PROSITE" id="PS01359">
    <property type="entry name" value="ZF_PHD_1"/>
    <property type="match status" value="1"/>
</dbReference>
<evidence type="ECO:0000313" key="6">
    <source>
        <dbReference type="EMBL" id="KZT32767.1"/>
    </source>
</evidence>
<feature type="compositionally biased region" description="Acidic residues" evidence="4">
    <location>
        <begin position="480"/>
        <end position="542"/>
    </location>
</feature>
<organism evidence="6 7">
    <name type="scientific">Sistotremastrum suecicum HHB10207 ss-3</name>
    <dbReference type="NCBI Taxonomy" id="1314776"/>
    <lineage>
        <taxon>Eukaryota</taxon>
        <taxon>Fungi</taxon>
        <taxon>Dikarya</taxon>
        <taxon>Basidiomycota</taxon>
        <taxon>Agaricomycotina</taxon>
        <taxon>Agaricomycetes</taxon>
        <taxon>Sistotremastrales</taxon>
        <taxon>Sistotremastraceae</taxon>
        <taxon>Sistotremastrum</taxon>
    </lineage>
</organism>
<dbReference type="InterPro" id="IPR001965">
    <property type="entry name" value="Znf_PHD"/>
</dbReference>
<feature type="region of interest" description="Disordered" evidence="4">
    <location>
        <begin position="434"/>
        <end position="592"/>
    </location>
</feature>
<feature type="compositionally biased region" description="Polar residues" evidence="4">
    <location>
        <begin position="448"/>
        <end position="458"/>
    </location>
</feature>
<keyword evidence="1" id="KW-0479">Metal-binding</keyword>
<dbReference type="Gene3D" id="3.30.40.10">
    <property type="entry name" value="Zinc/RING finger domain, C3HC4 (zinc finger)"/>
    <property type="match status" value="1"/>
</dbReference>
<accession>A0A165Y169</accession>
<dbReference type="InterPro" id="IPR019786">
    <property type="entry name" value="Zinc_finger_PHD-type_CS"/>
</dbReference>
<dbReference type="GO" id="GO:0008270">
    <property type="term" value="F:zinc ion binding"/>
    <property type="evidence" value="ECO:0007669"/>
    <property type="project" value="UniProtKB-KW"/>
</dbReference>
<evidence type="ECO:0000256" key="2">
    <source>
        <dbReference type="ARBA" id="ARBA00022771"/>
    </source>
</evidence>
<feature type="domain" description="Zinc finger PHD-type" evidence="5">
    <location>
        <begin position="603"/>
        <end position="654"/>
    </location>
</feature>
<protein>
    <recommendedName>
        <fullName evidence="5">Zinc finger PHD-type domain-containing protein</fullName>
    </recommendedName>
</protein>
<keyword evidence="3" id="KW-0862">Zinc</keyword>
<dbReference type="SUPFAM" id="SSF57903">
    <property type="entry name" value="FYVE/PHD zinc finger"/>
    <property type="match status" value="1"/>
</dbReference>
<dbReference type="OrthoDB" id="3241874at2759"/>
<name>A0A165Y169_9AGAM</name>
<dbReference type="InterPro" id="IPR013083">
    <property type="entry name" value="Znf_RING/FYVE/PHD"/>
</dbReference>
<evidence type="ECO:0000256" key="4">
    <source>
        <dbReference type="SAM" id="MobiDB-lite"/>
    </source>
</evidence>
<sequence length="671" mass="74593">MASVGQPISGVRLNGLDDNRAGPPVPQPSSAEIDSGKEIDLEDLATAEDDELDEVSTHVVVQGKKIHKARVLREWYKYSAKPNSTDRLKRVAQIARYSATTPSSNTIIDHDSVFGGPILSINDPVATLVSVNDNVFLAIAQVTSLKKGNHRIDSIDLSLLRENSVSVGVQILQLVPKEHDESVDATDWRWNQNFEASFVTPGRFIHPINPTTTTTFPPSYLFRSDELRSIAATAFDLMDPGDAALLPTVKQTPSFPYRSTENEACFVCEKDGHELDNNTSHFYCDYCPKQPNINWKSAPEVIGHMAAHLLHDISVPKDVPRCGFCLKPDPTCRCAFRGKKESPQLDAVKTIGCRVFGKDGFIKLFKYQYAAKSSKRSPCSNVPIPCPVDPDGCAPVWKYSLQAHLHRNHSVDPEQYKEYYQLSKLERQGMRDLWNNRHNSKPKKTLETAKSLQISAAHSSRLAGTEGGKQKKRSGVNASDDSDLSDSGDESEESEDERNGDPDNDDDENADDDVEGHEDQEEDGQADTSERDEGDDEMQVEDTEARMSNEDGGEVSGEGRAMESTAENEQHAAPTPPPAETPPRVNKRKTRGVTSRYQEMFNVCSCNEKISEEEIKSGKNVIKCDSESCETRHYHLSCMELPFPPDGWLCVNCEDVANATSTRHPKKRRRT</sequence>
<keyword evidence="7" id="KW-1185">Reference proteome</keyword>
<evidence type="ECO:0000313" key="7">
    <source>
        <dbReference type="Proteomes" id="UP000076798"/>
    </source>
</evidence>
<dbReference type="SMART" id="SM00249">
    <property type="entry name" value="PHD"/>
    <property type="match status" value="1"/>
</dbReference>
<gene>
    <name evidence="6" type="ORF">SISSUDRAFT_1132976</name>
</gene>
<keyword evidence="2" id="KW-0863">Zinc-finger</keyword>
<reference evidence="6 7" key="1">
    <citation type="journal article" date="2016" name="Mol. Biol. Evol.">
        <title>Comparative Genomics of Early-Diverging Mushroom-Forming Fungi Provides Insights into the Origins of Lignocellulose Decay Capabilities.</title>
        <authorList>
            <person name="Nagy L.G."/>
            <person name="Riley R."/>
            <person name="Tritt A."/>
            <person name="Adam C."/>
            <person name="Daum C."/>
            <person name="Floudas D."/>
            <person name="Sun H."/>
            <person name="Yadav J.S."/>
            <person name="Pangilinan J."/>
            <person name="Larsson K.H."/>
            <person name="Matsuura K."/>
            <person name="Barry K."/>
            <person name="Labutti K."/>
            <person name="Kuo R."/>
            <person name="Ohm R.A."/>
            <person name="Bhattacharya S.S."/>
            <person name="Shirouzu T."/>
            <person name="Yoshinaga Y."/>
            <person name="Martin F.M."/>
            <person name="Grigoriev I.V."/>
            <person name="Hibbett D.S."/>
        </authorList>
    </citation>
    <scope>NUCLEOTIDE SEQUENCE [LARGE SCALE GENOMIC DNA]</scope>
    <source>
        <strain evidence="6 7">HHB10207 ss-3</strain>
    </source>
</reference>
<evidence type="ECO:0000259" key="5">
    <source>
        <dbReference type="SMART" id="SM00249"/>
    </source>
</evidence>
<dbReference type="EMBL" id="KV428297">
    <property type="protein sequence ID" value="KZT32767.1"/>
    <property type="molecule type" value="Genomic_DNA"/>
</dbReference>
<proteinExistence type="predicted"/>
<evidence type="ECO:0000256" key="3">
    <source>
        <dbReference type="ARBA" id="ARBA00022833"/>
    </source>
</evidence>
<feature type="region of interest" description="Disordered" evidence="4">
    <location>
        <begin position="1"/>
        <end position="38"/>
    </location>
</feature>
<dbReference type="AlphaFoldDB" id="A0A165Y169"/>
<dbReference type="InterPro" id="IPR011011">
    <property type="entry name" value="Znf_FYVE_PHD"/>
</dbReference>
<evidence type="ECO:0000256" key="1">
    <source>
        <dbReference type="ARBA" id="ARBA00022723"/>
    </source>
</evidence>
<dbReference type="Proteomes" id="UP000076798">
    <property type="component" value="Unassembled WGS sequence"/>
</dbReference>